<dbReference type="EMBL" id="CP017641">
    <property type="protein sequence ID" value="APZ90945.1"/>
    <property type="molecule type" value="Genomic_DNA"/>
</dbReference>
<dbReference type="NCBIfam" id="TIGR00197">
    <property type="entry name" value="yjeF_nterm"/>
    <property type="match status" value="1"/>
</dbReference>
<dbReference type="Gene3D" id="3.40.50.10260">
    <property type="entry name" value="YjeF N-terminal domain"/>
    <property type="match status" value="1"/>
</dbReference>
<dbReference type="GO" id="GO:0046872">
    <property type="term" value="F:metal ion binding"/>
    <property type="evidence" value="ECO:0007669"/>
    <property type="project" value="UniProtKB-KW"/>
</dbReference>
<evidence type="ECO:0000256" key="3">
    <source>
        <dbReference type="ARBA" id="ARBA00012228"/>
    </source>
</evidence>
<feature type="binding site" evidence="10">
    <location>
        <position position="169"/>
    </location>
    <ligand>
        <name>K(+)</name>
        <dbReference type="ChEBI" id="CHEBI:29103"/>
    </ligand>
</feature>
<dbReference type="RefSeq" id="WP_077022769.1">
    <property type="nucleotide sequence ID" value="NZ_CP017641.1"/>
</dbReference>
<dbReference type="KEGG" id="fmr:Fuma_00529"/>
<name>A0A1P8WA60_9PLAN</name>
<dbReference type="SUPFAM" id="SSF64153">
    <property type="entry name" value="YjeF N-terminal domain-like"/>
    <property type="match status" value="1"/>
</dbReference>
<evidence type="ECO:0000256" key="10">
    <source>
        <dbReference type="HAMAP-Rule" id="MF_01966"/>
    </source>
</evidence>
<evidence type="ECO:0000313" key="12">
    <source>
        <dbReference type="EMBL" id="APZ90945.1"/>
    </source>
</evidence>
<feature type="domain" description="YjeF N-terminal" evidence="11">
    <location>
        <begin position="14"/>
        <end position="223"/>
    </location>
</feature>
<evidence type="ECO:0000256" key="1">
    <source>
        <dbReference type="ARBA" id="ARBA00000013"/>
    </source>
</evidence>
<evidence type="ECO:0000256" key="4">
    <source>
        <dbReference type="ARBA" id="ARBA00022723"/>
    </source>
</evidence>
<accession>A0A1P8WA60</accession>
<comment type="caution">
    <text evidence="10">Lacks conserved residue(s) required for the propagation of feature annotation.</text>
</comment>
<dbReference type="STRING" id="1891926.Fuma_00529"/>
<feature type="binding site" evidence="10">
    <location>
        <begin position="61"/>
        <end position="65"/>
    </location>
    <ligand>
        <name>(6S)-NADPHX</name>
        <dbReference type="ChEBI" id="CHEBI:64076"/>
    </ligand>
</feature>
<keyword evidence="4 10" id="KW-0479">Metal-binding</keyword>
<dbReference type="HAMAP" id="MF_01966">
    <property type="entry name" value="NADHX_epimerase"/>
    <property type="match status" value="1"/>
</dbReference>
<evidence type="ECO:0000256" key="9">
    <source>
        <dbReference type="ARBA" id="ARBA00023235"/>
    </source>
</evidence>
<proteinExistence type="inferred from homology"/>
<dbReference type="GO" id="GO:0000166">
    <property type="term" value="F:nucleotide binding"/>
    <property type="evidence" value="ECO:0007669"/>
    <property type="project" value="UniProtKB-KW"/>
</dbReference>
<organism evidence="12 13">
    <name type="scientific">Fuerstiella marisgermanici</name>
    <dbReference type="NCBI Taxonomy" id="1891926"/>
    <lineage>
        <taxon>Bacteria</taxon>
        <taxon>Pseudomonadati</taxon>
        <taxon>Planctomycetota</taxon>
        <taxon>Planctomycetia</taxon>
        <taxon>Planctomycetales</taxon>
        <taxon>Planctomycetaceae</taxon>
        <taxon>Fuerstiella</taxon>
    </lineage>
</organism>
<reference evidence="12 13" key="1">
    <citation type="journal article" date="2016" name="Front. Microbiol.">
        <title>Fuerstia marisgermanicae gen. nov., sp. nov., an Unusual Member of the Phylum Planctomycetes from the German Wadden Sea.</title>
        <authorList>
            <person name="Kohn T."/>
            <person name="Heuer A."/>
            <person name="Jogler M."/>
            <person name="Vollmers J."/>
            <person name="Boedeker C."/>
            <person name="Bunk B."/>
            <person name="Rast P."/>
            <person name="Borchert D."/>
            <person name="Glockner I."/>
            <person name="Freese H.M."/>
            <person name="Klenk H.P."/>
            <person name="Overmann J."/>
            <person name="Kaster A.K."/>
            <person name="Rohde M."/>
            <person name="Wiegand S."/>
            <person name="Jogler C."/>
        </authorList>
    </citation>
    <scope>NUCLEOTIDE SEQUENCE [LARGE SCALE GENOMIC DNA]</scope>
    <source>
        <strain evidence="12 13">NH11</strain>
    </source>
</reference>
<dbReference type="GO" id="GO:0052856">
    <property type="term" value="F:NAD(P)HX epimerase activity"/>
    <property type="evidence" value="ECO:0007669"/>
    <property type="project" value="UniProtKB-UniRule"/>
</dbReference>
<evidence type="ECO:0000256" key="6">
    <source>
        <dbReference type="ARBA" id="ARBA00022857"/>
    </source>
</evidence>
<evidence type="ECO:0000256" key="8">
    <source>
        <dbReference type="ARBA" id="ARBA00023027"/>
    </source>
</evidence>
<keyword evidence="5 10" id="KW-0547">Nucleotide-binding</keyword>
<dbReference type="EC" id="5.1.99.6" evidence="3 10"/>
<evidence type="ECO:0000259" key="11">
    <source>
        <dbReference type="PROSITE" id="PS51385"/>
    </source>
</evidence>
<dbReference type="Pfam" id="PF03853">
    <property type="entry name" value="YjeF_N"/>
    <property type="match status" value="1"/>
</dbReference>
<dbReference type="AlphaFoldDB" id="A0A1P8WA60"/>
<evidence type="ECO:0000256" key="5">
    <source>
        <dbReference type="ARBA" id="ARBA00022741"/>
    </source>
</evidence>
<feature type="binding site" evidence="10">
    <location>
        <position position="133"/>
    </location>
    <ligand>
        <name>K(+)</name>
        <dbReference type="ChEBI" id="CHEBI:29103"/>
    </ligand>
</feature>
<keyword evidence="7 10" id="KW-0630">Potassium</keyword>
<feature type="binding site" evidence="10">
    <location>
        <begin position="137"/>
        <end position="143"/>
    </location>
    <ligand>
        <name>(6S)-NADPHX</name>
        <dbReference type="ChEBI" id="CHEBI:64076"/>
    </ligand>
</feature>
<feature type="binding site" evidence="10">
    <location>
        <position position="166"/>
    </location>
    <ligand>
        <name>(6S)-NADPHX</name>
        <dbReference type="ChEBI" id="CHEBI:64076"/>
    </ligand>
</feature>
<sequence>MTEDRQLWMTREESRQIDQAAVSELGLTGPLLMENAARAACDVILRMSITGNITIVCGLGNNGGDGFALARQLAAVGVIPQVVLMTGGKDLSDDASFNRSVWLAAGFDVLDADKSGQPHAAVGELGENDLIVDCLLGTGIRGSARPPFSEFISAINSSAARVLAVDVPSGLDCETGAAAGEVVQANQTVTFVGMKVGYRNAAAKRFTGAIEVAPIGIPDRWVRDWLQRYRSSAS</sequence>
<gene>
    <name evidence="12" type="primary">nnr_1</name>
    <name evidence="10" type="synonym">nnrE</name>
    <name evidence="12" type="ORF">Fuma_00529</name>
</gene>
<keyword evidence="8 10" id="KW-0520">NAD</keyword>
<dbReference type="InterPro" id="IPR032976">
    <property type="entry name" value="YJEFN_prot_NAXE-like"/>
</dbReference>
<dbReference type="InterPro" id="IPR004443">
    <property type="entry name" value="YjeF_N_dom"/>
</dbReference>
<keyword evidence="9 10" id="KW-0413">Isomerase</keyword>
<comment type="cofactor">
    <cofactor evidence="10">
        <name>K(+)</name>
        <dbReference type="ChEBI" id="CHEBI:29103"/>
    </cofactor>
    <text evidence="10">Binds 1 potassium ion per subunit.</text>
</comment>
<feature type="binding site" evidence="10">
    <location>
        <position position="62"/>
    </location>
    <ligand>
        <name>K(+)</name>
        <dbReference type="ChEBI" id="CHEBI:29103"/>
    </ligand>
</feature>
<keyword evidence="13" id="KW-1185">Reference proteome</keyword>
<dbReference type="OrthoDB" id="9806925at2"/>
<evidence type="ECO:0000256" key="7">
    <source>
        <dbReference type="ARBA" id="ARBA00022958"/>
    </source>
</evidence>
<evidence type="ECO:0000256" key="2">
    <source>
        <dbReference type="ARBA" id="ARBA00000909"/>
    </source>
</evidence>
<dbReference type="Proteomes" id="UP000187735">
    <property type="component" value="Chromosome"/>
</dbReference>
<evidence type="ECO:0000313" key="13">
    <source>
        <dbReference type="Proteomes" id="UP000187735"/>
    </source>
</evidence>
<dbReference type="PANTHER" id="PTHR13232">
    <property type="entry name" value="NAD(P)H-HYDRATE EPIMERASE"/>
    <property type="match status" value="1"/>
</dbReference>
<keyword evidence="6 10" id="KW-0521">NADP</keyword>
<dbReference type="PANTHER" id="PTHR13232:SF10">
    <property type="entry name" value="NAD(P)H-HYDRATE EPIMERASE"/>
    <property type="match status" value="1"/>
</dbReference>
<comment type="similarity">
    <text evidence="10">Belongs to the NnrE/AIBP family.</text>
</comment>
<dbReference type="InterPro" id="IPR036652">
    <property type="entry name" value="YjeF_N_dom_sf"/>
</dbReference>
<protein>
    <recommendedName>
        <fullName evidence="3 10">NAD(P)H-hydrate epimerase</fullName>
        <ecNumber evidence="3 10">5.1.99.6</ecNumber>
    </recommendedName>
    <alternativeName>
        <fullName evidence="10">NAD(P)HX epimerase</fullName>
    </alternativeName>
</protein>
<comment type="catalytic activity">
    <reaction evidence="1 10">
        <text>(6R)-NADHX = (6S)-NADHX</text>
        <dbReference type="Rhea" id="RHEA:32215"/>
        <dbReference type="ChEBI" id="CHEBI:64074"/>
        <dbReference type="ChEBI" id="CHEBI:64075"/>
        <dbReference type="EC" id="5.1.99.6"/>
    </reaction>
</comment>
<comment type="function">
    <text evidence="10">Catalyzes the epimerization of the S- and R-forms of NAD(P)HX, a damaged form of NAD(P)H that is a result of enzymatic or heat-dependent hydration. This is a prerequisite for the S-specific NAD(P)H-hydrate dehydratase to allow the repair of both epimers of NAD(P)HX.</text>
</comment>
<comment type="catalytic activity">
    <reaction evidence="2 10">
        <text>(6R)-NADPHX = (6S)-NADPHX</text>
        <dbReference type="Rhea" id="RHEA:32227"/>
        <dbReference type="ChEBI" id="CHEBI:64076"/>
        <dbReference type="ChEBI" id="CHEBI:64077"/>
        <dbReference type="EC" id="5.1.99.6"/>
    </reaction>
</comment>
<dbReference type="PROSITE" id="PS51385">
    <property type="entry name" value="YJEF_N"/>
    <property type="match status" value="1"/>
</dbReference>